<protein>
    <submittedName>
        <fullName evidence="2">BH4_AAA_HYDROXYL_2 domain-containing protein</fullName>
    </submittedName>
</protein>
<proteinExistence type="predicted"/>
<dbReference type="WBParaSite" id="RSKR_0000434700.1">
    <property type="protein sequence ID" value="RSKR_0000434700.1"/>
    <property type="gene ID" value="RSKR_0000434700"/>
</dbReference>
<evidence type="ECO:0000313" key="2">
    <source>
        <dbReference type="WBParaSite" id="RSKR_0000434700.1"/>
    </source>
</evidence>
<sequence>MIGCEVTSGAEVKKKAILTRRDTLVRQASLDRINNDCLKRRNTIKGRQALKQIESKEFLEILSDEGVRVINAVDHEDEIRLAVIFTPRQFSSTFLSTVVTQLSSHGIWISHLETRPVFKVIHGQEVDESSEHLVDIFIECKGNKRKLVMASHAIIDTEPIKAIDLKRLFNSPLRSVPWFPKHISELDKCMHVVTKYEPTEDEKHPGYGDDDYIKRRAELNAIANSFKWGDKIPHVNYTKSENETWRLSYEKLKTLRESHCCKEYRQNIVKLEEEGVITPDCIPQISDLNVYLQSKTGFQLRPCGGLLSARDFLASLAFRVFQATQYTRHPGAPHHSPEPDVIHEILGHVPMFSDPLIAKMSQEIGLLSLGASDEEIEKLSTIYWFIIEFGLCREDGKFKAIGAGLISAFGELQHACSDSPEHREFLPEKTAITPYEDSDYQPMYFVTDSLPKAFDQIKRYAKEFKKPFILSYNSYNQSIEITSKKDDFERKIIELQTYLEDLSYYLEERKNN</sequence>
<accession>A0AC35TTT0</accession>
<reference evidence="2" key="1">
    <citation type="submission" date="2016-11" db="UniProtKB">
        <authorList>
            <consortium name="WormBaseParasite"/>
        </authorList>
    </citation>
    <scope>IDENTIFICATION</scope>
    <source>
        <strain evidence="2">KR3021</strain>
    </source>
</reference>
<dbReference type="Proteomes" id="UP000095286">
    <property type="component" value="Unplaced"/>
</dbReference>
<organism evidence="1 2">
    <name type="scientific">Rhabditophanes sp. KR3021</name>
    <dbReference type="NCBI Taxonomy" id="114890"/>
    <lineage>
        <taxon>Eukaryota</taxon>
        <taxon>Metazoa</taxon>
        <taxon>Ecdysozoa</taxon>
        <taxon>Nematoda</taxon>
        <taxon>Chromadorea</taxon>
        <taxon>Rhabditida</taxon>
        <taxon>Tylenchina</taxon>
        <taxon>Panagrolaimomorpha</taxon>
        <taxon>Strongyloidoidea</taxon>
        <taxon>Alloionematidae</taxon>
        <taxon>Rhabditophanes</taxon>
    </lineage>
</organism>
<evidence type="ECO:0000313" key="1">
    <source>
        <dbReference type="Proteomes" id="UP000095286"/>
    </source>
</evidence>
<name>A0AC35TTT0_9BILA</name>